<gene>
    <name evidence="2" type="ORF">BJ994_000807</name>
</gene>
<sequence length="58" mass="6247">MRRVGLLAARGLPYSARVLWSTSSALVASPTSRRVPSDATDNTLYYDDGGTHPRGRVA</sequence>
<dbReference type="AlphaFoldDB" id="A0A846RTZ6"/>
<comment type="caution">
    <text evidence="2">The sequence shown here is derived from an EMBL/GenBank/DDBJ whole genome shotgun (WGS) entry which is preliminary data.</text>
</comment>
<evidence type="ECO:0000256" key="1">
    <source>
        <dbReference type="SAM" id="MobiDB-lite"/>
    </source>
</evidence>
<name>A0A846RTZ6_9MICC</name>
<organism evidence="2 3">
    <name type="scientific">Arthrobacter pigmenti</name>
    <dbReference type="NCBI Taxonomy" id="271432"/>
    <lineage>
        <taxon>Bacteria</taxon>
        <taxon>Bacillati</taxon>
        <taxon>Actinomycetota</taxon>
        <taxon>Actinomycetes</taxon>
        <taxon>Micrococcales</taxon>
        <taxon>Micrococcaceae</taxon>
        <taxon>Arthrobacter</taxon>
    </lineage>
</organism>
<evidence type="ECO:0000313" key="3">
    <source>
        <dbReference type="Proteomes" id="UP000547458"/>
    </source>
</evidence>
<proteinExistence type="predicted"/>
<evidence type="ECO:0000313" key="2">
    <source>
        <dbReference type="EMBL" id="NJC21731.1"/>
    </source>
</evidence>
<reference evidence="2 3" key="1">
    <citation type="submission" date="2020-03" db="EMBL/GenBank/DDBJ databases">
        <title>Sequencing the genomes of 1000 actinobacteria strains.</title>
        <authorList>
            <person name="Klenk H.-P."/>
        </authorList>
    </citation>
    <scope>NUCLEOTIDE SEQUENCE [LARGE SCALE GENOMIC DNA]</scope>
    <source>
        <strain evidence="2 3">DSM 16403</strain>
    </source>
</reference>
<feature type="region of interest" description="Disordered" evidence="1">
    <location>
        <begin position="30"/>
        <end position="58"/>
    </location>
</feature>
<accession>A0A846RTZ6</accession>
<dbReference type="RefSeq" id="WP_167991722.1">
    <property type="nucleotide sequence ID" value="NZ_JAATJL010000001.1"/>
</dbReference>
<dbReference type="EMBL" id="JAATJL010000001">
    <property type="protein sequence ID" value="NJC21731.1"/>
    <property type="molecule type" value="Genomic_DNA"/>
</dbReference>
<keyword evidence="3" id="KW-1185">Reference proteome</keyword>
<dbReference type="Proteomes" id="UP000547458">
    <property type="component" value="Unassembled WGS sequence"/>
</dbReference>
<feature type="compositionally biased region" description="Polar residues" evidence="1">
    <location>
        <begin position="30"/>
        <end position="43"/>
    </location>
</feature>
<protein>
    <submittedName>
        <fullName evidence="2">Uncharacterized protein</fullName>
    </submittedName>
</protein>